<dbReference type="EMBL" id="JQOD01000012">
    <property type="protein sequence ID" value="KGA31363.1"/>
    <property type="molecule type" value="Genomic_DNA"/>
</dbReference>
<dbReference type="Pfam" id="PF00589">
    <property type="entry name" value="Phage_integrase"/>
    <property type="match status" value="1"/>
</dbReference>
<evidence type="ECO:0000259" key="3">
    <source>
        <dbReference type="PROSITE" id="PS51898"/>
    </source>
</evidence>
<accession>A0A0M2EXA0</accession>
<dbReference type="OrthoDB" id="9795573at2"/>
<name>A0A0M2EXA0_9GAMM</name>
<dbReference type="InterPro" id="IPR013762">
    <property type="entry name" value="Integrase-like_cat_sf"/>
</dbReference>
<dbReference type="RefSeq" id="WP_039318114.1">
    <property type="nucleotide sequence ID" value="NZ_JQOD01000012.1"/>
</dbReference>
<dbReference type="Proteomes" id="UP000029435">
    <property type="component" value="Unassembled WGS sequence"/>
</dbReference>
<keyword evidence="2" id="KW-0233">DNA recombination</keyword>
<gene>
    <name evidence="4" type="ORF">KU74_21410</name>
</gene>
<dbReference type="SUPFAM" id="SSF56349">
    <property type="entry name" value="DNA breaking-rejoining enzymes"/>
    <property type="match status" value="1"/>
</dbReference>
<evidence type="ECO:0000313" key="5">
    <source>
        <dbReference type="Proteomes" id="UP000029435"/>
    </source>
</evidence>
<reference evidence="4 5" key="1">
    <citation type="submission" date="2014-08" db="EMBL/GenBank/DDBJ databases">
        <title>Genome sequences of NCPPB Pectobacterium isolates.</title>
        <authorList>
            <person name="Glover R.H."/>
            <person name="Sapp M."/>
            <person name="Elphinstone J."/>
        </authorList>
    </citation>
    <scope>NUCLEOTIDE SEQUENCE [LARGE SCALE GENOMIC DNA]</scope>
    <source>
        <strain evidence="4 5">LMG 21372</strain>
    </source>
</reference>
<organism evidence="4 5">
    <name type="scientific">Pectobacterium brasiliense</name>
    <dbReference type="NCBI Taxonomy" id="180957"/>
    <lineage>
        <taxon>Bacteria</taxon>
        <taxon>Pseudomonadati</taxon>
        <taxon>Pseudomonadota</taxon>
        <taxon>Gammaproteobacteria</taxon>
        <taxon>Enterobacterales</taxon>
        <taxon>Pectobacteriaceae</taxon>
        <taxon>Pectobacterium</taxon>
    </lineage>
</organism>
<dbReference type="PROSITE" id="PS51898">
    <property type="entry name" value="TYR_RECOMBINASE"/>
    <property type="match status" value="1"/>
</dbReference>
<evidence type="ECO:0000256" key="1">
    <source>
        <dbReference type="ARBA" id="ARBA00022908"/>
    </source>
</evidence>
<evidence type="ECO:0000313" key="4">
    <source>
        <dbReference type="EMBL" id="KGA31363.1"/>
    </source>
</evidence>
<dbReference type="GO" id="GO:0003677">
    <property type="term" value="F:DNA binding"/>
    <property type="evidence" value="ECO:0007669"/>
    <property type="project" value="InterPro"/>
</dbReference>
<feature type="domain" description="Tyr recombinase" evidence="3">
    <location>
        <begin position="173"/>
        <end position="332"/>
    </location>
</feature>
<dbReference type="CDD" id="cd00796">
    <property type="entry name" value="INT_Rci_Hp1_C"/>
    <property type="match status" value="1"/>
</dbReference>
<protein>
    <submittedName>
        <fullName evidence="4">Recombinase</fullName>
    </submittedName>
</protein>
<dbReference type="GO" id="GO:0015074">
    <property type="term" value="P:DNA integration"/>
    <property type="evidence" value="ECO:0007669"/>
    <property type="project" value="UniProtKB-KW"/>
</dbReference>
<dbReference type="GO" id="GO:0006310">
    <property type="term" value="P:DNA recombination"/>
    <property type="evidence" value="ECO:0007669"/>
    <property type="project" value="UniProtKB-KW"/>
</dbReference>
<keyword evidence="1" id="KW-0229">DNA integration</keyword>
<dbReference type="InterPro" id="IPR011010">
    <property type="entry name" value="DNA_brk_join_enz"/>
</dbReference>
<comment type="caution">
    <text evidence="4">The sequence shown here is derived from an EMBL/GenBank/DDBJ whole genome shotgun (WGS) entry which is preliminary data.</text>
</comment>
<evidence type="ECO:0000256" key="2">
    <source>
        <dbReference type="ARBA" id="ARBA00023172"/>
    </source>
</evidence>
<dbReference type="Gene3D" id="1.10.443.10">
    <property type="entry name" value="Intergrase catalytic core"/>
    <property type="match status" value="1"/>
</dbReference>
<dbReference type="InterPro" id="IPR050090">
    <property type="entry name" value="Tyrosine_recombinase_XerCD"/>
</dbReference>
<dbReference type="InterPro" id="IPR057084">
    <property type="entry name" value="Int_N"/>
</dbReference>
<dbReference type="Pfam" id="PF24624">
    <property type="entry name" value="Int_N"/>
    <property type="match status" value="1"/>
</dbReference>
<dbReference type="InterPro" id="IPR002104">
    <property type="entry name" value="Integrase_catalytic"/>
</dbReference>
<dbReference type="PANTHER" id="PTHR30349">
    <property type="entry name" value="PHAGE INTEGRASE-RELATED"/>
    <property type="match status" value="1"/>
</dbReference>
<proteinExistence type="predicted"/>
<dbReference type="AlphaFoldDB" id="A0A0M2EXA0"/>
<sequence length="356" mass="41311">MSVRKLSSGKWLCECYPNGRNSRRIRKTFNTKGEAESFETYTMREVEDKPWLGEKEDRRNLSELIELWNNLHGQALSASKSRMGKLRIICNGLGDPVASKLTAKDWAHYRDKRLRGEIDNGYHSDPKMWIAKPITVNREHQYLYAMFNELKRLGEWTLPNPLEGMRIFKEADREMSWLTTSQIQQLLDACERYGKVYLTRIVKVCLATGARWSEAERLTRSQLSPYKLTFFKTKGKKNRTVPIPHWLYDELVQLQGKMFQPCYQDFVKMLALTDIELIEGQNTHVLRHTFASHFMMNGGNILVLQRILGHANIRETMRYAHFAPDHLEEAAHLNPLAGYSGGKVATELSKDCKILQ</sequence>
<dbReference type="PANTHER" id="PTHR30349:SF93">
    <property type="entry name" value="FELS-2 PROPHAGE PROTEIN"/>
    <property type="match status" value="1"/>
</dbReference>